<comment type="caution">
    <text evidence="1">The sequence shown here is derived from an EMBL/GenBank/DDBJ whole genome shotgun (WGS) entry which is preliminary data.</text>
</comment>
<organism evidence="1 2">
    <name type="scientific">Schinkia azotoformans MEV2011</name>
    <dbReference type="NCBI Taxonomy" id="1348973"/>
    <lineage>
        <taxon>Bacteria</taxon>
        <taxon>Bacillati</taxon>
        <taxon>Bacillota</taxon>
        <taxon>Bacilli</taxon>
        <taxon>Bacillales</taxon>
        <taxon>Bacillaceae</taxon>
        <taxon>Calidifontibacillus/Schinkia group</taxon>
        <taxon>Schinkia</taxon>
    </lineage>
</organism>
<evidence type="ECO:0000313" key="1">
    <source>
        <dbReference type="EMBL" id="KEF40501.1"/>
    </source>
</evidence>
<dbReference type="Pfam" id="PF10720">
    <property type="entry name" value="DUF2515"/>
    <property type="match status" value="1"/>
</dbReference>
<sequence length="313" mass="38164">MNLISYINRIVAKGNVDNISRTQYYYRYYVRNPEIEWSFLASIVSRNAGWNMTDLKGIYLPQVLPKSLREQMFHTYERANWLIFLDAFPQLMLHELSKRYNTSFFHLLKHFHVSEFMQKEWRTFWETKDRKRLMAALIINEQNVIQKPVISHPYYKRKVFHSFPFLVQDWLHYSSVLFPTIAGKLYGFSVHDFTDVDERIRLGKKLAWLLFHPDYYHDFKQFSERTEHTGSRQDYEQYIGMGKRRDTPFLRMAFPIIQHHRGDFSDWYKPIKRTEKWFKPIRTPKKYQITNWYLNKQNHLHNAISILTTKNAW</sequence>
<dbReference type="OrthoDB" id="2690514at2"/>
<name>A0A072NSR2_SCHAZ</name>
<reference evidence="1 2" key="1">
    <citation type="submission" date="2014-04" db="EMBL/GenBank/DDBJ databases">
        <title>Draft genome sequence of Bacillus azotoformans MEV2011, a (co-) denitrifying strain unable to grow in the presence of oxygen.</title>
        <authorList>
            <person name="Nielsen M."/>
            <person name="Schreiber L."/>
            <person name="Finster K."/>
            <person name="Schramm A."/>
        </authorList>
    </citation>
    <scope>NUCLEOTIDE SEQUENCE [LARGE SCALE GENOMIC DNA]</scope>
    <source>
        <strain evidence="1 2">MEV2011</strain>
    </source>
</reference>
<dbReference type="Proteomes" id="UP000027936">
    <property type="component" value="Unassembled WGS sequence"/>
</dbReference>
<dbReference type="AlphaFoldDB" id="A0A072NSR2"/>
<dbReference type="EMBL" id="JJRY01000001">
    <property type="protein sequence ID" value="KEF40501.1"/>
    <property type="molecule type" value="Genomic_DNA"/>
</dbReference>
<dbReference type="PATRIC" id="fig|1348973.3.peg.512"/>
<dbReference type="InterPro" id="IPR019658">
    <property type="entry name" value="DUF2515"/>
</dbReference>
<gene>
    <name evidence="1" type="ORF">M670_00527</name>
</gene>
<accession>A0A072NSR2</accession>
<dbReference type="RefSeq" id="WP_081846987.1">
    <property type="nucleotide sequence ID" value="NZ_JJRY01000001.1"/>
</dbReference>
<evidence type="ECO:0008006" key="3">
    <source>
        <dbReference type="Google" id="ProtNLM"/>
    </source>
</evidence>
<proteinExistence type="predicted"/>
<evidence type="ECO:0000313" key="2">
    <source>
        <dbReference type="Proteomes" id="UP000027936"/>
    </source>
</evidence>
<protein>
    <recommendedName>
        <fullName evidence="3">DUF2515 domain-containing protein</fullName>
    </recommendedName>
</protein>